<keyword evidence="1" id="KW-0472">Membrane</keyword>
<organism evidence="2">
    <name type="scientific">Rhizophora mucronata</name>
    <name type="common">Asiatic mangrove</name>
    <dbReference type="NCBI Taxonomy" id="61149"/>
    <lineage>
        <taxon>Eukaryota</taxon>
        <taxon>Viridiplantae</taxon>
        <taxon>Streptophyta</taxon>
        <taxon>Embryophyta</taxon>
        <taxon>Tracheophyta</taxon>
        <taxon>Spermatophyta</taxon>
        <taxon>Magnoliopsida</taxon>
        <taxon>eudicotyledons</taxon>
        <taxon>Gunneridae</taxon>
        <taxon>Pentapetalae</taxon>
        <taxon>rosids</taxon>
        <taxon>fabids</taxon>
        <taxon>Malpighiales</taxon>
        <taxon>Rhizophoraceae</taxon>
        <taxon>Rhizophora</taxon>
    </lineage>
</organism>
<name>A0A2P2QRA7_RHIMU</name>
<sequence>MIYYFQFHAWNNRFSLSLTYFCLTLLFFDSYASRC</sequence>
<keyword evidence="1" id="KW-1133">Transmembrane helix</keyword>
<keyword evidence="1" id="KW-0812">Transmembrane</keyword>
<reference evidence="2" key="1">
    <citation type="submission" date="2018-02" db="EMBL/GenBank/DDBJ databases">
        <title>Rhizophora mucronata_Transcriptome.</title>
        <authorList>
            <person name="Meera S.P."/>
            <person name="Sreeshan A."/>
            <person name="Augustine A."/>
        </authorList>
    </citation>
    <scope>NUCLEOTIDE SEQUENCE</scope>
    <source>
        <tissue evidence="2">Leaf</tissue>
    </source>
</reference>
<evidence type="ECO:0000313" key="2">
    <source>
        <dbReference type="EMBL" id="MBX69414.1"/>
    </source>
</evidence>
<feature type="transmembrane region" description="Helical" evidence="1">
    <location>
        <begin position="14"/>
        <end position="32"/>
    </location>
</feature>
<dbReference type="AlphaFoldDB" id="A0A2P2QRA7"/>
<evidence type="ECO:0000256" key="1">
    <source>
        <dbReference type="SAM" id="Phobius"/>
    </source>
</evidence>
<proteinExistence type="predicted"/>
<accession>A0A2P2QRA7</accession>
<dbReference type="EMBL" id="GGEC01088930">
    <property type="protein sequence ID" value="MBX69414.1"/>
    <property type="molecule type" value="Transcribed_RNA"/>
</dbReference>
<protein>
    <submittedName>
        <fullName evidence="2">Uncharacterized protein</fullName>
    </submittedName>
</protein>